<feature type="active site" description="Nucleophile" evidence="6">
    <location>
        <position position="214"/>
    </location>
</feature>
<evidence type="ECO:0000256" key="1">
    <source>
        <dbReference type="ARBA" id="ARBA00004606"/>
    </source>
</evidence>
<dbReference type="PIRSF" id="PIRSF018153">
    <property type="entry name" value="Glyco_trans_15"/>
    <property type="match status" value="1"/>
</dbReference>
<dbReference type="AlphaFoldDB" id="A0A1E4SXM4"/>
<proteinExistence type="inferred from homology"/>
<evidence type="ECO:0000256" key="6">
    <source>
        <dbReference type="PIRSR" id="PIRSR018153-1"/>
    </source>
</evidence>
<dbReference type="InterPro" id="IPR029044">
    <property type="entry name" value="Nucleotide-diphossugar_trans"/>
</dbReference>
<evidence type="ECO:0000256" key="3">
    <source>
        <dbReference type="ARBA" id="ARBA00022676"/>
    </source>
</evidence>
<dbReference type="Proteomes" id="UP000094801">
    <property type="component" value="Unassembled WGS sequence"/>
</dbReference>
<keyword evidence="5" id="KW-0735">Signal-anchor</keyword>
<evidence type="ECO:0000313" key="7">
    <source>
        <dbReference type="EMBL" id="ODV84237.1"/>
    </source>
</evidence>
<protein>
    <submittedName>
        <fullName evidence="7">Glycosyltransferase family 15 protein</fullName>
    </submittedName>
</protein>
<keyword evidence="5" id="KW-0812">Transmembrane</keyword>
<evidence type="ECO:0000256" key="5">
    <source>
        <dbReference type="ARBA" id="ARBA00022968"/>
    </source>
</evidence>
<dbReference type="FunFam" id="3.90.550.10:FF:000051">
    <property type="entry name" value="Alpha-1,2-mannosyltransferase (Ktr4)"/>
    <property type="match status" value="1"/>
</dbReference>
<dbReference type="SUPFAM" id="SSF53448">
    <property type="entry name" value="Nucleotide-diphospho-sugar transferases"/>
    <property type="match status" value="1"/>
</dbReference>
<sequence>PVARENATLISLVRNSELFAMLRTINNVENRFNHQYHYDWIFANDEPFTTEFMDMVSNMCSGTVKFVQIPYEMWSYPDWIDQEKAAEVRKQMRKKRVKYGDKEAYRHMCRFFSGMFYNLEEMKNYKYFWRIEPDVEFRCSIRYDPFKVMREGKKTYGFNLAPLELHTTVRSLWNETINYMSQYPDKIADNNNFKFLTDDDGVSFNMCHFWSNFEIADLDFFRGEAYTHFFDYLDQKGGIYYERWGDAPIHSIAVSILLPYTQLQYFTNTGYYHAPNMQCDGSPQMIIDNECTCSPTDDFAWDTHSCIPKFFDIHNLERPDYAPKTRYLPIH</sequence>
<dbReference type="PANTHER" id="PTHR31121">
    <property type="entry name" value="ALPHA-1,2 MANNOSYLTRANSFERASE KTR1"/>
    <property type="match status" value="1"/>
</dbReference>
<reference evidence="8" key="1">
    <citation type="submission" date="2016-04" db="EMBL/GenBank/DDBJ databases">
        <title>Comparative genomics of biotechnologically important yeasts.</title>
        <authorList>
            <consortium name="DOE Joint Genome Institute"/>
            <person name="Riley R."/>
            <person name="Haridas S."/>
            <person name="Wolfe K.H."/>
            <person name="Lopes M.R."/>
            <person name="Hittinger C.T."/>
            <person name="Goker M."/>
            <person name="Salamov A."/>
            <person name="Wisecaver J."/>
            <person name="Long T.M."/>
            <person name="Aerts A.L."/>
            <person name="Barry K."/>
            <person name="Choi C."/>
            <person name="Clum A."/>
            <person name="Coughlan A.Y."/>
            <person name="Deshpande S."/>
            <person name="Douglass A.P."/>
            <person name="Hanson S.J."/>
            <person name="Klenk H.-P."/>
            <person name="Labutti K."/>
            <person name="Lapidus A."/>
            <person name="Lindquist E."/>
            <person name="Lipzen A."/>
            <person name="Meier-Kolthoff J.P."/>
            <person name="Ohm R.A."/>
            <person name="Otillar R.P."/>
            <person name="Pangilinan J."/>
            <person name="Peng Y."/>
            <person name="Rokas A."/>
            <person name="Rosa C.A."/>
            <person name="Scheuner C."/>
            <person name="Sibirny A.A."/>
            <person name="Slot J.C."/>
            <person name="Stielow J.B."/>
            <person name="Sun H."/>
            <person name="Kurtzman C.P."/>
            <person name="Blackwell M."/>
            <person name="Grigoriev I.V."/>
            <person name="Jeffries T.W."/>
        </authorList>
    </citation>
    <scope>NUCLEOTIDE SEQUENCE [LARGE SCALE GENOMIC DNA]</scope>
    <source>
        <strain evidence="8">NRRL YB-2248</strain>
    </source>
</reference>
<gene>
    <name evidence="7" type="ORF">CANARDRAFT_178678</name>
</gene>
<comment type="subcellular location">
    <subcellularLocation>
        <location evidence="1">Membrane</location>
        <topology evidence="1">Single-pass type II membrane protein</topology>
    </subcellularLocation>
</comment>
<keyword evidence="8" id="KW-1185">Reference proteome</keyword>
<keyword evidence="3" id="KW-0328">Glycosyltransferase</keyword>
<dbReference type="Pfam" id="PF01793">
    <property type="entry name" value="Glyco_transf_15"/>
    <property type="match status" value="1"/>
</dbReference>
<comment type="similarity">
    <text evidence="2">Belongs to the glycosyltransferase 15 family.</text>
</comment>
<feature type="non-terminal residue" evidence="7">
    <location>
        <position position="1"/>
    </location>
</feature>
<dbReference type="GO" id="GO:0000026">
    <property type="term" value="F:alpha-1,2-mannosyltransferase activity"/>
    <property type="evidence" value="ECO:0007669"/>
    <property type="project" value="TreeGrafter"/>
</dbReference>
<evidence type="ECO:0000313" key="8">
    <source>
        <dbReference type="Proteomes" id="UP000094801"/>
    </source>
</evidence>
<feature type="non-terminal residue" evidence="7">
    <location>
        <position position="331"/>
    </location>
</feature>
<dbReference type="GO" id="GO:0006487">
    <property type="term" value="P:protein N-linked glycosylation"/>
    <property type="evidence" value="ECO:0007669"/>
    <property type="project" value="TreeGrafter"/>
</dbReference>
<dbReference type="Gene3D" id="3.90.550.10">
    <property type="entry name" value="Spore Coat Polysaccharide Biosynthesis Protein SpsA, Chain A"/>
    <property type="match status" value="1"/>
</dbReference>
<organism evidence="7 8">
    <name type="scientific">[Candida] arabinofermentans NRRL YB-2248</name>
    <dbReference type="NCBI Taxonomy" id="983967"/>
    <lineage>
        <taxon>Eukaryota</taxon>
        <taxon>Fungi</taxon>
        <taxon>Dikarya</taxon>
        <taxon>Ascomycota</taxon>
        <taxon>Saccharomycotina</taxon>
        <taxon>Pichiomycetes</taxon>
        <taxon>Pichiales</taxon>
        <taxon>Pichiaceae</taxon>
        <taxon>Ogataea</taxon>
        <taxon>Ogataea/Candida clade</taxon>
    </lineage>
</organism>
<dbReference type="InterPro" id="IPR002685">
    <property type="entry name" value="Glyco_trans_15"/>
</dbReference>
<dbReference type="GO" id="GO:0006493">
    <property type="term" value="P:protein O-linked glycosylation"/>
    <property type="evidence" value="ECO:0007669"/>
    <property type="project" value="TreeGrafter"/>
</dbReference>
<dbReference type="GO" id="GO:0000032">
    <property type="term" value="P:cell wall mannoprotein biosynthetic process"/>
    <property type="evidence" value="ECO:0007669"/>
    <property type="project" value="TreeGrafter"/>
</dbReference>
<keyword evidence="4 7" id="KW-0808">Transferase</keyword>
<dbReference type="GO" id="GO:0016020">
    <property type="term" value="C:membrane"/>
    <property type="evidence" value="ECO:0007669"/>
    <property type="project" value="UniProtKB-SubCell"/>
</dbReference>
<dbReference type="GO" id="GO:0005794">
    <property type="term" value="C:Golgi apparatus"/>
    <property type="evidence" value="ECO:0007669"/>
    <property type="project" value="TreeGrafter"/>
</dbReference>
<name>A0A1E4SXM4_9ASCO</name>
<evidence type="ECO:0000256" key="2">
    <source>
        <dbReference type="ARBA" id="ARBA00007677"/>
    </source>
</evidence>
<dbReference type="OrthoDB" id="439943at2759"/>
<accession>A0A1E4SXM4</accession>
<dbReference type="PANTHER" id="PTHR31121:SF6">
    <property type="entry name" value="ALPHA-1,2 MANNOSYLTRANSFERASE KTR1"/>
    <property type="match status" value="1"/>
</dbReference>
<evidence type="ECO:0000256" key="4">
    <source>
        <dbReference type="ARBA" id="ARBA00022679"/>
    </source>
</evidence>
<dbReference type="EMBL" id="KV453858">
    <property type="protein sequence ID" value="ODV84237.1"/>
    <property type="molecule type" value="Genomic_DNA"/>
</dbReference>